<evidence type="ECO:0000256" key="2">
    <source>
        <dbReference type="ARBA" id="ARBA00022692"/>
    </source>
</evidence>
<protein>
    <submittedName>
        <fullName evidence="7">DUF1232 domain-containing protein</fullName>
    </submittedName>
</protein>
<evidence type="ECO:0000259" key="6">
    <source>
        <dbReference type="Pfam" id="PF06803"/>
    </source>
</evidence>
<evidence type="ECO:0000313" key="7">
    <source>
        <dbReference type="EMBL" id="MBD1549145.1"/>
    </source>
</evidence>
<keyword evidence="2" id="KW-0812">Transmembrane</keyword>
<comment type="caution">
    <text evidence="7">The sequence shown here is derived from an EMBL/GenBank/DDBJ whole genome shotgun (WGS) entry which is preliminary data.</text>
</comment>
<evidence type="ECO:0000313" key="8">
    <source>
        <dbReference type="Proteomes" id="UP000598467"/>
    </source>
</evidence>
<reference evidence="7" key="1">
    <citation type="submission" date="2020-05" db="EMBL/GenBank/DDBJ databases">
        <title>Identification of trans-AT polyketide cluster in two marine bacteria, producers of a novel glutaramide-containing polyketide sesbanimide D and analogs.</title>
        <authorList>
            <person name="Kacar D."/>
            <person name="Rodriguez P."/>
            <person name="Canedo L."/>
            <person name="Gonzalez E."/>
            <person name="Galan B."/>
            <person name="De La Calle F."/>
            <person name="Garcia J.L."/>
        </authorList>
    </citation>
    <scope>NUCLEOTIDE SEQUENCE</scope>
    <source>
        <strain evidence="7">PHM038</strain>
    </source>
</reference>
<dbReference type="Proteomes" id="UP000598467">
    <property type="component" value="Unassembled WGS sequence"/>
</dbReference>
<dbReference type="InterPro" id="IPR010652">
    <property type="entry name" value="DUF1232"/>
</dbReference>
<gene>
    <name evidence="7" type="ORF">HK439_23035</name>
</gene>
<comment type="subcellular location">
    <subcellularLocation>
        <location evidence="1">Endomembrane system</location>
        <topology evidence="1">Multi-pass membrane protein</topology>
    </subcellularLocation>
</comment>
<dbReference type="EMBL" id="JABFCZ010000031">
    <property type="protein sequence ID" value="MBD1549145.1"/>
    <property type="molecule type" value="Genomic_DNA"/>
</dbReference>
<dbReference type="AlphaFoldDB" id="A0A926S871"/>
<name>A0A926S871_9HYPH</name>
<dbReference type="GO" id="GO:0012505">
    <property type="term" value="C:endomembrane system"/>
    <property type="evidence" value="ECO:0007669"/>
    <property type="project" value="UniProtKB-SubCell"/>
</dbReference>
<proteinExistence type="predicted"/>
<evidence type="ECO:0000256" key="5">
    <source>
        <dbReference type="SAM" id="MobiDB-lite"/>
    </source>
</evidence>
<dbReference type="RefSeq" id="WP_190293836.1">
    <property type="nucleotide sequence ID" value="NZ_JABFCZ010000031.1"/>
</dbReference>
<keyword evidence="4" id="KW-0472">Membrane</keyword>
<organism evidence="7 8">
    <name type="scientific">Roseibium aggregatum</name>
    <dbReference type="NCBI Taxonomy" id="187304"/>
    <lineage>
        <taxon>Bacteria</taxon>
        <taxon>Pseudomonadati</taxon>
        <taxon>Pseudomonadota</taxon>
        <taxon>Alphaproteobacteria</taxon>
        <taxon>Hyphomicrobiales</taxon>
        <taxon>Stappiaceae</taxon>
        <taxon>Roseibium</taxon>
    </lineage>
</organism>
<accession>A0A926S871</accession>
<feature type="region of interest" description="Disordered" evidence="5">
    <location>
        <begin position="1"/>
        <end position="23"/>
    </location>
</feature>
<sequence>MTSPFDDLNFDPEILGPEEEQRRTVREKLAQTMRKAARQIPFMDEVLATYYCALDPATPGKVRTTAIAALAYFVLPLDGIPDFLLGIGFGDDAAVLMASIALIRSHIRDEHRDAARKALEDDEI</sequence>
<evidence type="ECO:0000256" key="3">
    <source>
        <dbReference type="ARBA" id="ARBA00022989"/>
    </source>
</evidence>
<evidence type="ECO:0000256" key="4">
    <source>
        <dbReference type="ARBA" id="ARBA00023136"/>
    </source>
</evidence>
<feature type="domain" description="DUF1232" evidence="6">
    <location>
        <begin position="63"/>
        <end position="97"/>
    </location>
</feature>
<dbReference type="InterPro" id="IPR016983">
    <property type="entry name" value="UCP031804"/>
</dbReference>
<keyword evidence="3" id="KW-1133">Transmembrane helix</keyword>
<dbReference type="Pfam" id="PF06803">
    <property type="entry name" value="DUF1232"/>
    <property type="match status" value="1"/>
</dbReference>
<evidence type="ECO:0000256" key="1">
    <source>
        <dbReference type="ARBA" id="ARBA00004127"/>
    </source>
</evidence>
<dbReference type="PIRSF" id="PIRSF031804">
    <property type="entry name" value="UCP031804"/>
    <property type="match status" value="1"/>
</dbReference>